<evidence type="ECO:0000313" key="3">
    <source>
        <dbReference type="Proteomes" id="UP000243205"/>
    </source>
</evidence>
<gene>
    <name evidence="2" type="ORF">SAMN05661003_106102</name>
</gene>
<dbReference type="OrthoDB" id="5516677at2"/>
<accession>A0A1G7BMH5</accession>
<keyword evidence="3" id="KW-1185">Reference proteome</keyword>
<keyword evidence="2" id="KW-0282">Flagellum</keyword>
<dbReference type="Gene3D" id="3.30.160.170">
    <property type="entry name" value="FlaG-like"/>
    <property type="match status" value="1"/>
</dbReference>
<dbReference type="SUPFAM" id="SSF160214">
    <property type="entry name" value="FlaG-like"/>
    <property type="match status" value="1"/>
</dbReference>
<dbReference type="InterPro" id="IPR035924">
    <property type="entry name" value="FlaG-like_sf"/>
</dbReference>
<dbReference type="Pfam" id="PF03646">
    <property type="entry name" value="FlaG"/>
    <property type="match status" value="1"/>
</dbReference>
<dbReference type="RefSeq" id="WP_092078073.1">
    <property type="nucleotide sequence ID" value="NZ_FNAQ01000006.1"/>
</dbReference>
<dbReference type="PANTHER" id="PTHR37166">
    <property type="entry name" value="PROTEIN FLAG"/>
    <property type="match status" value="1"/>
</dbReference>
<proteinExistence type="predicted"/>
<name>A0A1G7BMH5_9BACT</name>
<organism evidence="2 3">
    <name type="scientific">Desulfuromonas thiophila</name>
    <dbReference type="NCBI Taxonomy" id="57664"/>
    <lineage>
        <taxon>Bacteria</taxon>
        <taxon>Pseudomonadati</taxon>
        <taxon>Thermodesulfobacteriota</taxon>
        <taxon>Desulfuromonadia</taxon>
        <taxon>Desulfuromonadales</taxon>
        <taxon>Desulfuromonadaceae</taxon>
        <taxon>Desulfuromonas</taxon>
    </lineage>
</organism>
<keyword evidence="2" id="KW-0969">Cilium</keyword>
<feature type="region of interest" description="Disordered" evidence="1">
    <location>
        <begin position="1"/>
        <end position="47"/>
    </location>
</feature>
<keyword evidence="2" id="KW-0966">Cell projection</keyword>
<evidence type="ECO:0000256" key="1">
    <source>
        <dbReference type="SAM" id="MobiDB-lite"/>
    </source>
</evidence>
<dbReference type="STRING" id="57664.SAMN05661003_106102"/>
<dbReference type="InterPro" id="IPR005186">
    <property type="entry name" value="FlaG"/>
</dbReference>
<dbReference type="Proteomes" id="UP000243205">
    <property type="component" value="Unassembled WGS sequence"/>
</dbReference>
<dbReference type="EMBL" id="FNAQ01000006">
    <property type="protein sequence ID" value="SDE28132.1"/>
    <property type="molecule type" value="Genomic_DNA"/>
</dbReference>
<sequence length="116" mass="12930">MRIDAVNMAGSAVQQQPKASDQLVEQRKQQKQEPAAEPAAKADKIQPEEMLSQIKALTEDGLYAVRFENDKDTSELVVKVVDSETDEVIRQIPPEELLGLTKRLNDLRGNLVDTQS</sequence>
<evidence type="ECO:0000313" key="2">
    <source>
        <dbReference type="EMBL" id="SDE28132.1"/>
    </source>
</evidence>
<protein>
    <submittedName>
        <fullName evidence="2">Flagellar protein FlaG</fullName>
    </submittedName>
</protein>
<dbReference type="PANTHER" id="PTHR37166:SF1">
    <property type="entry name" value="PROTEIN FLAG"/>
    <property type="match status" value="1"/>
</dbReference>
<reference evidence="3" key="1">
    <citation type="submission" date="2016-10" db="EMBL/GenBank/DDBJ databases">
        <authorList>
            <person name="Varghese N."/>
            <person name="Submissions S."/>
        </authorList>
    </citation>
    <scope>NUCLEOTIDE SEQUENCE [LARGE SCALE GENOMIC DNA]</scope>
    <source>
        <strain evidence="3">DSM 8987</strain>
    </source>
</reference>
<dbReference type="AlphaFoldDB" id="A0A1G7BMH5"/>